<sequence>MLPLCHDDERSAFLQFKESLIINESYVTYISDGVYCHKNAGHVINLDLSSSCLQGSINSNSSVFNLVHLEWLNLAFNNFSGFEIPKQNYQPFKSNTIKNSRALQLGVS</sequence>
<protein>
    <submittedName>
        <fullName evidence="1">Uncharacterized protein</fullName>
    </submittedName>
</protein>
<keyword evidence="2" id="KW-1185">Reference proteome</keyword>
<dbReference type="EMBL" id="CM039174">
    <property type="protein sequence ID" value="KAH9752840.1"/>
    <property type="molecule type" value="Genomic_DNA"/>
</dbReference>
<comment type="caution">
    <text evidence="1">The sequence shown here is derived from an EMBL/GenBank/DDBJ whole genome shotgun (WGS) entry which is preliminary data.</text>
</comment>
<evidence type="ECO:0000313" key="1">
    <source>
        <dbReference type="EMBL" id="KAH9752840.1"/>
    </source>
</evidence>
<reference evidence="2" key="1">
    <citation type="journal article" date="2023" name="Hortic. Res.">
        <title>A chromosome-level phased genome enabling allele-level studies in sweet orange: a case study on citrus Huanglongbing tolerance.</title>
        <authorList>
            <person name="Wu B."/>
            <person name="Yu Q."/>
            <person name="Deng Z."/>
            <person name="Duan Y."/>
            <person name="Luo F."/>
            <person name="Gmitter F. Jr."/>
        </authorList>
    </citation>
    <scope>NUCLEOTIDE SEQUENCE [LARGE SCALE GENOMIC DNA]</scope>
    <source>
        <strain evidence="2">cv. Valencia</strain>
    </source>
</reference>
<name>A0ACB8KEM3_CITSI</name>
<organism evidence="1 2">
    <name type="scientific">Citrus sinensis</name>
    <name type="common">Sweet orange</name>
    <name type="synonym">Citrus aurantium var. sinensis</name>
    <dbReference type="NCBI Taxonomy" id="2711"/>
    <lineage>
        <taxon>Eukaryota</taxon>
        <taxon>Viridiplantae</taxon>
        <taxon>Streptophyta</taxon>
        <taxon>Embryophyta</taxon>
        <taxon>Tracheophyta</taxon>
        <taxon>Spermatophyta</taxon>
        <taxon>Magnoliopsida</taxon>
        <taxon>eudicotyledons</taxon>
        <taxon>Gunneridae</taxon>
        <taxon>Pentapetalae</taxon>
        <taxon>rosids</taxon>
        <taxon>malvids</taxon>
        <taxon>Sapindales</taxon>
        <taxon>Rutaceae</taxon>
        <taxon>Aurantioideae</taxon>
        <taxon>Citrus</taxon>
    </lineage>
</organism>
<accession>A0ACB8KEM3</accession>
<proteinExistence type="predicted"/>
<dbReference type="Proteomes" id="UP000829398">
    <property type="component" value="Chromosome 5"/>
</dbReference>
<evidence type="ECO:0000313" key="2">
    <source>
        <dbReference type="Proteomes" id="UP000829398"/>
    </source>
</evidence>
<gene>
    <name evidence="1" type="ORF">KPL71_014868</name>
</gene>